<dbReference type="GO" id="GO:0016020">
    <property type="term" value="C:membrane"/>
    <property type="evidence" value="ECO:0007669"/>
    <property type="project" value="UniProtKB-SubCell"/>
</dbReference>
<evidence type="ECO:0000256" key="7">
    <source>
        <dbReference type="RuleBase" id="RU003346"/>
    </source>
</evidence>
<evidence type="ECO:0000256" key="6">
    <source>
        <dbReference type="ARBA" id="ARBA00023136"/>
    </source>
</evidence>
<name>A0A370P514_ASPPH</name>
<dbReference type="AlphaFoldDB" id="A0A370P514"/>
<feature type="transmembrane region" description="Helical" evidence="9">
    <location>
        <begin position="21"/>
        <end position="39"/>
    </location>
</feature>
<dbReference type="PROSITE" id="PS00216">
    <property type="entry name" value="SUGAR_TRANSPORT_1"/>
    <property type="match status" value="1"/>
</dbReference>
<feature type="transmembrane region" description="Helical" evidence="9">
    <location>
        <begin position="463"/>
        <end position="482"/>
    </location>
</feature>
<dbReference type="SUPFAM" id="SSF103473">
    <property type="entry name" value="MFS general substrate transporter"/>
    <property type="match status" value="1"/>
</dbReference>
<evidence type="ECO:0000259" key="10">
    <source>
        <dbReference type="PROSITE" id="PS50850"/>
    </source>
</evidence>
<feature type="transmembrane region" description="Helical" evidence="9">
    <location>
        <begin position="431"/>
        <end position="451"/>
    </location>
</feature>
<dbReference type="PROSITE" id="PS50850">
    <property type="entry name" value="MFS"/>
    <property type="match status" value="1"/>
</dbReference>
<dbReference type="Pfam" id="PF00083">
    <property type="entry name" value="Sugar_tr"/>
    <property type="match status" value="1"/>
</dbReference>
<dbReference type="GO" id="GO:0005351">
    <property type="term" value="F:carbohydrate:proton symporter activity"/>
    <property type="evidence" value="ECO:0007669"/>
    <property type="project" value="TreeGrafter"/>
</dbReference>
<dbReference type="InterPro" id="IPR036259">
    <property type="entry name" value="MFS_trans_sf"/>
</dbReference>
<evidence type="ECO:0000256" key="1">
    <source>
        <dbReference type="ARBA" id="ARBA00004141"/>
    </source>
</evidence>
<keyword evidence="12" id="KW-1185">Reference proteome</keyword>
<dbReference type="InterPro" id="IPR050360">
    <property type="entry name" value="MFS_Sugar_Transporters"/>
</dbReference>
<evidence type="ECO:0000256" key="3">
    <source>
        <dbReference type="ARBA" id="ARBA00022448"/>
    </source>
</evidence>
<evidence type="ECO:0000256" key="9">
    <source>
        <dbReference type="SAM" id="Phobius"/>
    </source>
</evidence>
<evidence type="ECO:0000256" key="2">
    <source>
        <dbReference type="ARBA" id="ARBA00010992"/>
    </source>
</evidence>
<evidence type="ECO:0000256" key="8">
    <source>
        <dbReference type="SAM" id="MobiDB-lite"/>
    </source>
</evidence>
<reference evidence="11 12" key="1">
    <citation type="submission" date="2018-07" db="EMBL/GenBank/DDBJ databases">
        <title>Section-level genome sequencing of Aspergillus section Nigri to investigate inter- and intra-species variation.</title>
        <authorList>
            <consortium name="DOE Joint Genome Institute"/>
            <person name="Vesth T.C."/>
            <person name="Nybo J.L."/>
            <person name="Theobald S."/>
            <person name="Frisvad J.C."/>
            <person name="Larsen T.O."/>
            <person name="Nielsen K.F."/>
            <person name="Hoof J.B."/>
            <person name="Brandl J."/>
            <person name="Salamov A."/>
            <person name="Riley R."/>
            <person name="Gladden J.M."/>
            <person name="Phatale P."/>
            <person name="Nielsen M.T."/>
            <person name="Lyhne E.K."/>
            <person name="Kogle M.E."/>
            <person name="Strasser K."/>
            <person name="McDonnell E."/>
            <person name="Barry K."/>
            <person name="Clum A."/>
            <person name="Chen C."/>
            <person name="Nolan M."/>
            <person name="Sandor L."/>
            <person name="Kuo A."/>
            <person name="Lipzen A."/>
            <person name="Hainaut M."/>
            <person name="Drula E."/>
            <person name="Tsang A."/>
            <person name="Magnuson J.K."/>
            <person name="Henrissat B."/>
            <person name="Wiebenga A."/>
            <person name="Simmons B.A."/>
            <person name="Makela M.R."/>
            <person name="De vries R.P."/>
            <person name="Grigoriev I.V."/>
            <person name="Mortensen U.H."/>
            <person name="Baker S.E."/>
            <person name="Andersen M.R."/>
        </authorList>
    </citation>
    <scope>NUCLEOTIDE SEQUENCE [LARGE SCALE GENOMIC DNA]</scope>
    <source>
        <strain evidence="11 12">ATCC 13157</strain>
    </source>
</reference>
<evidence type="ECO:0000256" key="5">
    <source>
        <dbReference type="ARBA" id="ARBA00022989"/>
    </source>
</evidence>
<feature type="transmembrane region" description="Helical" evidence="9">
    <location>
        <begin position="356"/>
        <end position="376"/>
    </location>
</feature>
<dbReference type="PANTHER" id="PTHR48022:SF59">
    <property type="entry name" value="MAJOR FACILITATOR SUPERFAMILY (MFS) PROFILE DOMAIN-CONTAINING PROTEIN"/>
    <property type="match status" value="1"/>
</dbReference>
<feature type="transmembrane region" description="Helical" evidence="9">
    <location>
        <begin position="104"/>
        <end position="123"/>
    </location>
</feature>
<evidence type="ECO:0000313" key="12">
    <source>
        <dbReference type="Proteomes" id="UP000254937"/>
    </source>
</evidence>
<dbReference type="InterPro" id="IPR003663">
    <property type="entry name" value="Sugar/inositol_transpt"/>
</dbReference>
<dbReference type="EMBL" id="KZ851875">
    <property type="protein sequence ID" value="RDK36910.1"/>
    <property type="molecule type" value="Genomic_DNA"/>
</dbReference>
<feature type="transmembrane region" description="Helical" evidence="9">
    <location>
        <begin position="160"/>
        <end position="182"/>
    </location>
</feature>
<dbReference type="Proteomes" id="UP000254937">
    <property type="component" value="Unassembled WGS sequence"/>
</dbReference>
<dbReference type="PRINTS" id="PR00171">
    <property type="entry name" value="SUGRTRNSPORT"/>
</dbReference>
<feature type="transmembrane region" description="Helical" evidence="9">
    <location>
        <begin position="396"/>
        <end position="419"/>
    </location>
</feature>
<dbReference type="PANTHER" id="PTHR48022">
    <property type="entry name" value="PLASTIDIC GLUCOSE TRANSPORTER 4"/>
    <property type="match status" value="1"/>
</dbReference>
<gene>
    <name evidence="11" type="ORF">M752DRAFT_271242</name>
</gene>
<comment type="similarity">
    <text evidence="2 7">Belongs to the major facilitator superfamily. Sugar transporter (TC 2.A.1.1) family.</text>
</comment>
<comment type="subcellular location">
    <subcellularLocation>
        <location evidence="1">Membrane</location>
        <topology evidence="1">Multi-pass membrane protein</topology>
    </subcellularLocation>
</comment>
<evidence type="ECO:0000256" key="4">
    <source>
        <dbReference type="ARBA" id="ARBA00022692"/>
    </source>
</evidence>
<keyword evidence="3 7" id="KW-0813">Transport</keyword>
<feature type="transmembrane region" description="Helical" evidence="9">
    <location>
        <begin position="329"/>
        <end position="349"/>
    </location>
</feature>
<feature type="region of interest" description="Disordered" evidence="8">
    <location>
        <begin position="490"/>
        <end position="511"/>
    </location>
</feature>
<dbReference type="InterPro" id="IPR005829">
    <property type="entry name" value="Sugar_transporter_CS"/>
</dbReference>
<evidence type="ECO:0000313" key="11">
    <source>
        <dbReference type="EMBL" id="RDK36910.1"/>
    </source>
</evidence>
<sequence>MGLVAETRQAIRDSPRGVFNWYLLMNIAIFALSGISRGFDEANIASLVVQSRFRIKFGLGQQSPDEYANTKGWIVSMFTAGMTLGCLLCLPFNDRIGRRWTMRLSTLVYVSGVLGQGLCNGNLSGLYASRLIAGLGVGGLTVTPPMYISEVAPKTIRGLLAVQFAACQQLGVVFGFFINYGITKNYDGTDMQWMFPTLIQLLPAAVWGLGLLICEESPRWLLYVGRRTQAVAILAKLRHLPPSHPTVVAEIAVMEFQILQEREAATGTSQWDLFKETFVPVENRRRFCLVMLAHLFSQWSGGNAITQYLPTILGYLGTSGDTLSLTTGVYAVVKFTTLLIFSLVVVDFVGRRRSLMAGITLQILTLVYLACYLGISREMSTTTLLHTASATQASKAAIAAIFVHGVGWVIGWFSMPFLIGSEIFPIRIRSLALSMGMAGHWLFAFGCTRATPDLLEVMEEWGAFAFFACICLVSLVYVFFAMPVSEPTPRYDDGRRERRNGGGSDSAQDTTGRSLEALDGLFQRPWYTVYQVAYAKEEDEEIEVQAIQERGKSELGIEA</sequence>
<feature type="transmembrane region" description="Helical" evidence="9">
    <location>
        <begin position="194"/>
        <end position="214"/>
    </location>
</feature>
<accession>A0A370P514</accession>
<keyword evidence="6 9" id="KW-0472">Membrane</keyword>
<dbReference type="NCBIfam" id="TIGR00879">
    <property type="entry name" value="SP"/>
    <property type="match status" value="1"/>
</dbReference>
<dbReference type="InterPro" id="IPR020846">
    <property type="entry name" value="MFS_dom"/>
</dbReference>
<dbReference type="PROSITE" id="PS00217">
    <property type="entry name" value="SUGAR_TRANSPORT_2"/>
    <property type="match status" value="1"/>
</dbReference>
<proteinExistence type="inferred from homology"/>
<protein>
    <submittedName>
        <fullName evidence="11">General substrate transporter</fullName>
    </submittedName>
</protein>
<feature type="compositionally biased region" description="Basic and acidic residues" evidence="8">
    <location>
        <begin position="490"/>
        <end position="500"/>
    </location>
</feature>
<feature type="transmembrane region" description="Helical" evidence="9">
    <location>
        <begin position="129"/>
        <end position="148"/>
    </location>
</feature>
<organism evidence="11 12">
    <name type="scientific">Aspergillus phoenicis ATCC 13157</name>
    <dbReference type="NCBI Taxonomy" id="1353007"/>
    <lineage>
        <taxon>Eukaryota</taxon>
        <taxon>Fungi</taxon>
        <taxon>Dikarya</taxon>
        <taxon>Ascomycota</taxon>
        <taxon>Pezizomycotina</taxon>
        <taxon>Eurotiomycetes</taxon>
        <taxon>Eurotiomycetidae</taxon>
        <taxon>Eurotiales</taxon>
        <taxon>Aspergillaceae</taxon>
        <taxon>Aspergillus</taxon>
    </lineage>
</organism>
<dbReference type="InterPro" id="IPR005828">
    <property type="entry name" value="MFS_sugar_transport-like"/>
</dbReference>
<keyword evidence="5 9" id="KW-1133">Transmembrane helix</keyword>
<feature type="domain" description="Major facilitator superfamily (MFS) profile" evidence="10">
    <location>
        <begin position="26"/>
        <end position="486"/>
    </location>
</feature>
<dbReference type="Gene3D" id="1.20.1250.20">
    <property type="entry name" value="MFS general substrate transporter like domains"/>
    <property type="match status" value="1"/>
</dbReference>
<feature type="transmembrane region" description="Helical" evidence="9">
    <location>
        <begin position="73"/>
        <end position="92"/>
    </location>
</feature>
<keyword evidence="4 9" id="KW-0812">Transmembrane</keyword>
<feature type="transmembrane region" description="Helical" evidence="9">
    <location>
        <begin position="287"/>
        <end position="309"/>
    </location>
</feature>